<keyword evidence="3" id="KW-1185">Reference proteome</keyword>
<dbReference type="EMBL" id="CM001222">
    <property type="protein sequence ID" value="KEH24875.1"/>
    <property type="molecule type" value="Genomic_DNA"/>
</dbReference>
<evidence type="ECO:0000313" key="2">
    <source>
        <dbReference type="EnsemblPlants" id="KEH24875"/>
    </source>
</evidence>
<proteinExistence type="predicted"/>
<sequence length="105" mass="11572">MSSYKLQDVFINNSGEVIAYGYVISCCLAVTFEQIHVIHALPKLFVASFTLVLPSFPLGTSERKEDEGDIATSFTFARLLSNKSISRGGLINLVAFNIHALKVYN</sequence>
<protein>
    <submittedName>
        <fullName evidence="1">Ribose-phosphate pyrophosphokinase</fullName>
    </submittedName>
</protein>
<reference evidence="2" key="3">
    <citation type="submission" date="2015-04" db="UniProtKB">
        <authorList>
            <consortium name="EnsemblPlants"/>
        </authorList>
    </citation>
    <scope>IDENTIFICATION</scope>
    <source>
        <strain evidence="2">cv. Jemalong A17</strain>
    </source>
</reference>
<dbReference type="Gene3D" id="3.40.50.2020">
    <property type="match status" value="1"/>
</dbReference>
<reference evidence="1 3" key="2">
    <citation type="journal article" date="2014" name="BMC Genomics">
        <title>An improved genome release (version Mt4.0) for the model legume Medicago truncatula.</title>
        <authorList>
            <person name="Tang H."/>
            <person name="Krishnakumar V."/>
            <person name="Bidwell S."/>
            <person name="Rosen B."/>
            <person name="Chan A."/>
            <person name="Zhou S."/>
            <person name="Gentzbittel L."/>
            <person name="Childs K.L."/>
            <person name="Yandell M."/>
            <person name="Gundlach H."/>
            <person name="Mayer K.F."/>
            <person name="Schwartz D.C."/>
            <person name="Town C.D."/>
        </authorList>
    </citation>
    <scope>GENOME REANNOTATION</scope>
    <source>
        <strain evidence="1">A17</strain>
        <strain evidence="2 3">cv. Jemalong A17</strain>
    </source>
</reference>
<dbReference type="STRING" id="3880.A0A072UGJ2"/>
<gene>
    <name evidence="1" type="ordered locus">MTR_6g007707</name>
</gene>
<dbReference type="AlphaFoldDB" id="A0A072UGJ2"/>
<evidence type="ECO:0000313" key="3">
    <source>
        <dbReference type="Proteomes" id="UP000002051"/>
    </source>
</evidence>
<dbReference type="Proteomes" id="UP000002051">
    <property type="component" value="Chromosome 6"/>
</dbReference>
<name>A0A072UGJ2_MEDTR</name>
<dbReference type="InterPro" id="IPR029057">
    <property type="entry name" value="PRTase-like"/>
</dbReference>
<dbReference type="EnsemblPlants" id="KEH24875">
    <property type="protein sequence ID" value="KEH24875"/>
    <property type="gene ID" value="MTR_6g007707"/>
</dbReference>
<evidence type="ECO:0000313" key="1">
    <source>
        <dbReference type="EMBL" id="KEH24875.1"/>
    </source>
</evidence>
<dbReference type="HOGENOM" id="CLU_2240604_0_0_1"/>
<reference evidence="1 3" key="1">
    <citation type="journal article" date="2011" name="Nature">
        <title>The Medicago genome provides insight into the evolution of rhizobial symbioses.</title>
        <authorList>
            <person name="Young N.D."/>
            <person name="Debelle F."/>
            <person name="Oldroyd G.E."/>
            <person name="Geurts R."/>
            <person name="Cannon S.B."/>
            <person name="Udvardi M.K."/>
            <person name="Benedito V.A."/>
            <person name="Mayer K.F."/>
            <person name="Gouzy J."/>
            <person name="Schoof H."/>
            <person name="Van de Peer Y."/>
            <person name="Proost S."/>
            <person name="Cook D.R."/>
            <person name="Meyers B.C."/>
            <person name="Spannagl M."/>
            <person name="Cheung F."/>
            <person name="De Mita S."/>
            <person name="Krishnakumar V."/>
            <person name="Gundlach H."/>
            <person name="Zhou S."/>
            <person name="Mudge J."/>
            <person name="Bharti A.K."/>
            <person name="Murray J.D."/>
            <person name="Naoumkina M.A."/>
            <person name="Rosen B."/>
            <person name="Silverstein K.A."/>
            <person name="Tang H."/>
            <person name="Rombauts S."/>
            <person name="Zhao P.X."/>
            <person name="Zhou P."/>
            <person name="Barbe V."/>
            <person name="Bardou P."/>
            <person name="Bechner M."/>
            <person name="Bellec A."/>
            <person name="Berger A."/>
            <person name="Berges H."/>
            <person name="Bidwell S."/>
            <person name="Bisseling T."/>
            <person name="Choisne N."/>
            <person name="Couloux A."/>
            <person name="Denny R."/>
            <person name="Deshpande S."/>
            <person name="Dai X."/>
            <person name="Doyle J.J."/>
            <person name="Dudez A.M."/>
            <person name="Farmer A.D."/>
            <person name="Fouteau S."/>
            <person name="Franken C."/>
            <person name="Gibelin C."/>
            <person name="Gish J."/>
            <person name="Goldstein S."/>
            <person name="Gonzalez A.J."/>
            <person name="Green P.J."/>
            <person name="Hallab A."/>
            <person name="Hartog M."/>
            <person name="Hua A."/>
            <person name="Humphray S.J."/>
            <person name="Jeong D.H."/>
            <person name="Jing Y."/>
            <person name="Jocker A."/>
            <person name="Kenton S.M."/>
            <person name="Kim D.J."/>
            <person name="Klee K."/>
            <person name="Lai H."/>
            <person name="Lang C."/>
            <person name="Lin S."/>
            <person name="Macmil S.L."/>
            <person name="Magdelenat G."/>
            <person name="Matthews L."/>
            <person name="McCorrison J."/>
            <person name="Monaghan E.L."/>
            <person name="Mun J.H."/>
            <person name="Najar F.Z."/>
            <person name="Nicholson C."/>
            <person name="Noirot C."/>
            <person name="O'Bleness M."/>
            <person name="Paule C.R."/>
            <person name="Poulain J."/>
            <person name="Prion F."/>
            <person name="Qin B."/>
            <person name="Qu C."/>
            <person name="Retzel E.F."/>
            <person name="Riddle C."/>
            <person name="Sallet E."/>
            <person name="Samain S."/>
            <person name="Samson N."/>
            <person name="Sanders I."/>
            <person name="Saurat O."/>
            <person name="Scarpelli C."/>
            <person name="Schiex T."/>
            <person name="Segurens B."/>
            <person name="Severin A.J."/>
            <person name="Sherrier D.J."/>
            <person name="Shi R."/>
            <person name="Sims S."/>
            <person name="Singer S.R."/>
            <person name="Sinharoy S."/>
            <person name="Sterck L."/>
            <person name="Viollet A."/>
            <person name="Wang B.B."/>
            <person name="Wang K."/>
            <person name="Wang M."/>
            <person name="Wang X."/>
            <person name="Warfsmann J."/>
            <person name="Weissenbach J."/>
            <person name="White D.D."/>
            <person name="White J.D."/>
            <person name="Wiley G.B."/>
            <person name="Wincker P."/>
            <person name="Xing Y."/>
            <person name="Yang L."/>
            <person name="Yao Z."/>
            <person name="Ying F."/>
            <person name="Zhai J."/>
            <person name="Zhou L."/>
            <person name="Zuber A."/>
            <person name="Denarie J."/>
            <person name="Dixon R.A."/>
            <person name="May G.D."/>
            <person name="Schwartz D.C."/>
            <person name="Rogers J."/>
            <person name="Quetier F."/>
            <person name="Town C.D."/>
            <person name="Roe B.A."/>
        </authorList>
    </citation>
    <scope>NUCLEOTIDE SEQUENCE [LARGE SCALE GENOMIC DNA]</scope>
    <source>
        <strain evidence="1">A17</strain>
        <strain evidence="2 3">cv. Jemalong A17</strain>
    </source>
</reference>
<accession>A0A072UGJ2</accession>
<organism evidence="1 3">
    <name type="scientific">Medicago truncatula</name>
    <name type="common">Barrel medic</name>
    <name type="synonym">Medicago tribuloides</name>
    <dbReference type="NCBI Taxonomy" id="3880"/>
    <lineage>
        <taxon>Eukaryota</taxon>
        <taxon>Viridiplantae</taxon>
        <taxon>Streptophyta</taxon>
        <taxon>Embryophyta</taxon>
        <taxon>Tracheophyta</taxon>
        <taxon>Spermatophyta</taxon>
        <taxon>Magnoliopsida</taxon>
        <taxon>eudicotyledons</taxon>
        <taxon>Gunneridae</taxon>
        <taxon>Pentapetalae</taxon>
        <taxon>rosids</taxon>
        <taxon>fabids</taxon>
        <taxon>Fabales</taxon>
        <taxon>Fabaceae</taxon>
        <taxon>Papilionoideae</taxon>
        <taxon>50 kb inversion clade</taxon>
        <taxon>NPAAA clade</taxon>
        <taxon>Hologalegina</taxon>
        <taxon>IRL clade</taxon>
        <taxon>Trifolieae</taxon>
        <taxon>Medicago</taxon>
    </lineage>
</organism>